<dbReference type="STRING" id="1799789.AX660_05580"/>
<proteinExistence type="predicted"/>
<protein>
    <recommendedName>
        <fullName evidence="4">Outer membrane protein</fullName>
    </recommendedName>
</protein>
<dbReference type="OrthoDB" id="6708408at2"/>
<dbReference type="PROSITE" id="PS51257">
    <property type="entry name" value="PROKAR_LIPOPROTEIN"/>
    <property type="match status" value="1"/>
</dbReference>
<dbReference type="RefSeq" id="WP_068372142.1">
    <property type="nucleotide sequence ID" value="NZ_LSNE01000003.1"/>
</dbReference>
<dbReference type="Proteomes" id="UP000070299">
    <property type="component" value="Unassembled WGS sequence"/>
</dbReference>
<dbReference type="InterPro" id="IPR026387">
    <property type="entry name" value="OMP_w_GlyGly"/>
</dbReference>
<organism evidence="2 3">
    <name type="scientific">Paraglaciecola hydrolytica</name>
    <dbReference type="NCBI Taxonomy" id="1799789"/>
    <lineage>
        <taxon>Bacteria</taxon>
        <taxon>Pseudomonadati</taxon>
        <taxon>Pseudomonadota</taxon>
        <taxon>Gammaproteobacteria</taxon>
        <taxon>Alteromonadales</taxon>
        <taxon>Alteromonadaceae</taxon>
        <taxon>Paraglaciecola</taxon>
    </lineage>
</organism>
<keyword evidence="3" id="KW-1185">Reference proteome</keyword>
<sequence length="252" mass="27562">MKKYALSIGMVSLLGCVSAQADTLLGLYAGAQGWNMETIGGFSDDGTNIAFNFEDKTQGSFYVAFEHPIPLVPNLKVQRTGMDTDGKVSLTTSFTFGDELFTANSTALTDIKLTSTDAILYYELFDNDLISFDVGINAKYLDGELFVIDSEDPSTSGREEFSGVVPMVYSRVAIGIPTTGLGFYIEGSFLSFDDQTLTDYQAALTYSLMENLAIDMTFQLGYRSVEVDLDDLDGIYSNLEFKGAFAGLELHF</sequence>
<comment type="caution">
    <text evidence="2">The sequence shown here is derived from an EMBL/GenBank/DDBJ whole genome shotgun (WGS) entry which is preliminary data.</text>
</comment>
<accession>A0A136A2Q0</accession>
<name>A0A136A2Q0_9ALTE</name>
<evidence type="ECO:0000313" key="2">
    <source>
        <dbReference type="EMBL" id="KXI29529.1"/>
    </source>
</evidence>
<dbReference type="NCBIfam" id="TIGR04219">
    <property type="entry name" value="OMP_w_GlyGly"/>
    <property type="match status" value="1"/>
</dbReference>
<evidence type="ECO:0008006" key="4">
    <source>
        <dbReference type="Google" id="ProtNLM"/>
    </source>
</evidence>
<feature type="signal peptide" evidence="1">
    <location>
        <begin position="1"/>
        <end position="21"/>
    </location>
</feature>
<dbReference type="AlphaFoldDB" id="A0A136A2Q0"/>
<feature type="chain" id="PRO_5007469374" description="Outer membrane protein" evidence="1">
    <location>
        <begin position="22"/>
        <end position="252"/>
    </location>
</feature>
<gene>
    <name evidence="2" type="ORF">AX660_05580</name>
</gene>
<keyword evidence="1" id="KW-0732">Signal</keyword>
<reference evidence="3" key="1">
    <citation type="submission" date="2016-02" db="EMBL/GenBank/DDBJ databases">
        <authorList>
            <person name="Schultz-Johansen M."/>
            <person name="Glaring M.A."/>
            <person name="Bech P.K."/>
            <person name="Stougaard P."/>
        </authorList>
    </citation>
    <scope>NUCLEOTIDE SEQUENCE [LARGE SCALE GENOMIC DNA]</scope>
    <source>
        <strain evidence="3">S66</strain>
    </source>
</reference>
<evidence type="ECO:0000256" key="1">
    <source>
        <dbReference type="SAM" id="SignalP"/>
    </source>
</evidence>
<dbReference type="EMBL" id="LSNE01000003">
    <property type="protein sequence ID" value="KXI29529.1"/>
    <property type="molecule type" value="Genomic_DNA"/>
</dbReference>
<evidence type="ECO:0000313" key="3">
    <source>
        <dbReference type="Proteomes" id="UP000070299"/>
    </source>
</evidence>